<accession>A0A438BYQ6</accession>
<sequence length="135" mass="14985">MLTKPKDWRPSINGLAFDGLGGEDAIRLEELFSIEEVFFALLDLSRDKGLGLRIDLDKSGLLPMGRMENLNDLVLELGCKVGVLSSSYLGLSLGAPFKFVAAWYEVERFCKSGKYGEEEGGGALVKWERGMEWGY</sequence>
<comment type="caution">
    <text evidence="1">The sequence shown here is derived from an EMBL/GenBank/DDBJ whole genome shotgun (WGS) entry which is preliminary data.</text>
</comment>
<gene>
    <name evidence="1" type="ORF">CK203_074357</name>
</gene>
<evidence type="ECO:0000313" key="1">
    <source>
        <dbReference type="EMBL" id="RVW16152.1"/>
    </source>
</evidence>
<evidence type="ECO:0000313" key="2">
    <source>
        <dbReference type="Proteomes" id="UP000288805"/>
    </source>
</evidence>
<reference evidence="1 2" key="1">
    <citation type="journal article" date="2018" name="PLoS Genet.">
        <title>Population sequencing reveals clonal diversity and ancestral inbreeding in the grapevine cultivar Chardonnay.</title>
        <authorList>
            <person name="Roach M.J."/>
            <person name="Johnson D.L."/>
            <person name="Bohlmann J."/>
            <person name="van Vuuren H.J."/>
            <person name="Jones S.J."/>
            <person name="Pretorius I.S."/>
            <person name="Schmidt S.A."/>
            <person name="Borneman A.R."/>
        </authorList>
    </citation>
    <scope>NUCLEOTIDE SEQUENCE [LARGE SCALE GENOMIC DNA]</scope>
    <source>
        <strain evidence="2">cv. Chardonnay</strain>
        <tissue evidence="1">Leaf</tissue>
    </source>
</reference>
<protein>
    <submittedName>
        <fullName evidence="1">Uncharacterized protein</fullName>
    </submittedName>
</protein>
<dbReference type="Proteomes" id="UP000288805">
    <property type="component" value="Unassembled WGS sequence"/>
</dbReference>
<dbReference type="AlphaFoldDB" id="A0A438BYQ6"/>
<name>A0A438BYQ6_VITVI</name>
<dbReference type="EMBL" id="QGNW01002590">
    <property type="protein sequence ID" value="RVW16152.1"/>
    <property type="molecule type" value="Genomic_DNA"/>
</dbReference>
<organism evidence="1 2">
    <name type="scientific">Vitis vinifera</name>
    <name type="common">Grape</name>
    <dbReference type="NCBI Taxonomy" id="29760"/>
    <lineage>
        <taxon>Eukaryota</taxon>
        <taxon>Viridiplantae</taxon>
        <taxon>Streptophyta</taxon>
        <taxon>Embryophyta</taxon>
        <taxon>Tracheophyta</taxon>
        <taxon>Spermatophyta</taxon>
        <taxon>Magnoliopsida</taxon>
        <taxon>eudicotyledons</taxon>
        <taxon>Gunneridae</taxon>
        <taxon>Pentapetalae</taxon>
        <taxon>rosids</taxon>
        <taxon>Vitales</taxon>
        <taxon>Vitaceae</taxon>
        <taxon>Viteae</taxon>
        <taxon>Vitis</taxon>
    </lineage>
</organism>
<proteinExistence type="predicted"/>